<dbReference type="AlphaFoldDB" id="A0A1C7M0B2"/>
<gene>
    <name evidence="1" type="ORF">A0H81_09885</name>
</gene>
<dbReference type="OrthoDB" id="15356at2759"/>
<comment type="caution">
    <text evidence="1">The sequence shown here is derived from an EMBL/GenBank/DDBJ whole genome shotgun (WGS) entry which is preliminary data.</text>
</comment>
<sequence length="128" mass="14053">MLKVVEMRVSRSLKGHPVFSHGIYALNARRRPGHVLYLHHTIRSKGEDVIFGHHPVCSASPNQRNGYPQRGSLSRANWLVIAPGTDSQCCLRTSIAQPYEQPGYAGAQDVGVKGRLINLIGAVRNTDA</sequence>
<accession>A0A1C7M0B2</accession>
<protein>
    <submittedName>
        <fullName evidence="1">Uncharacterized protein</fullName>
    </submittedName>
</protein>
<feature type="non-terminal residue" evidence="1">
    <location>
        <position position="128"/>
    </location>
</feature>
<name>A0A1C7M0B2_GRIFR</name>
<dbReference type="Proteomes" id="UP000092993">
    <property type="component" value="Unassembled WGS sequence"/>
</dbReference>
<dbReference type="EMBL" id="LUGG01000014">
    <property type="protein sequence ID" value="OBZ70373.1"/>
    <property type="molecule type" value="Genomic_DNA"/>
</dbReference>
<proteinExistence type="predicted"/>
<evidence type="ECO:0000313" key="1">
    <source>
        <dbReference type="EMBL" id="OBZ70373.1"/>
    </source>
</evidence>
<evidence type="ECO:0000313" key="2">
    <source>
        <dbReference type="Proteomes" id="UP000092993"/>
    </source>
</evidence>
<organism evidence="1 2">
    <name type="scientific">Grifola frondosa</name>
    <name type="common">Maitake</name>
    <name type="synonym">Polyporus frondosus</name>
    <dbReference type="NCBI Taxonomy" id="5627"/>
    <lineage>
        <taxon>Eukaryota</taxon>
        <taxon>Fungi</taxon>
        <taxon>Dikarya</taxon>
        <taxon>Basidiomycota</taxon>
        <taxon>Agaricomycotina</taxon>
        <taxon>Agaricomycetes</taxon>
        <taxon>Polyporales</taxon>
        <taxon>Grifolaceae</taxon>
        <taxon>Grifola</taxon>
    </lineage>
</organism>
<reference evidence="1 2" key="1">
    <citation type="submission" date="2016-03" db="EMBL/GenBank/DDBJ databases">
        <title>Whole genome sequencing of Grifola frondosa 9006-11.</title>
        <authorList>
            <person name="Min B."/>
            <person name="Park H."/>
            <person name="Kim J.-G."/>
            <person name="Cho H."/>
            <person name="Oh Y.-L."/>
            <person name="Kong W.-S."/>
            <person name="Choi I.-G."/>
        </authorList>
    </citation>
    <scope>NUCLEOTIDE SEQUENCE [LARGE SCALE GENOMIC DNA]</scope>
    <source>
        <strain evidence="1 2">9006-11</strain>
    </source>
</reference>
<keyword evidence="2" id="KW-1185">Reference proteome</keyword>